<dbReference type="AlphaFoldDB" id="A0A165FAP7"/>
<dbReference type="RefSeq" id="XP_018186324.1">
    <property type="nucleotide sequence ID" value="XM_018329546.1"/>
</dbReference>
<dbReference type="InParanoid" id="A0A165FAP7"/>
<proteinExistence type="predicted"/>
<organism evidence="1 2">
    <name type="scientific">Xylona heveae (strain CBS 132557 / TC161)</name>
    <dbReference type="NCBI Taxonomy" id="1328760"/>
    <lineage>
        <taxon>Eukaryota</taxon>
        <taxon>Fungi</taxon>
        <taxon>Dikarya</taxon>
        <taxon>Ascomycota</taxon>
        <taxon>Pezizomycotina</taxon>
        <taxon>Xylonomycetes</taxon>
        <taxon>Xylonales</taxon>
        <taxon>Xylonaceae</taxon>
        <taxon>Xylona</taxon>
    </lineage>
</organism>
<keyword evidence="2" id="KW-1185">Reference proteome</keyword>
<reference evidence="1 2" key="1">
    <citation type="journal article" date="2016" name="Fungal Biol.">
        <title>The genome of Xylona heveae provides a window into fungal endophytism.</title>
        <authorList>
            <person name="Gazis R."/>
            <person name="Kuo A."/>
            <person name="Riley R."/>
            <person name="LaButti K."/>
            <person name="Lipzen A."/>
            <person name="Lin J."/>
            <person name="Amirebrahimi M."/>
            <person name="Hesse C.N."/>
            <person name="Spatafora J.W."/>
            <person name="Henrissat B."/>
            <person name="Hainaut M."/>
            <person name="Grigoriev I.V."/>
            <person name="Hibbett D.S."/>
        </authorList>
    </citation>
    <scope>NUCLEOTIDE SEQUENCE [LARGE SCALE GENOMIC DNA]</scope>
    <source>
        <strain evidence="1 2">TC161</strain>
    </source>
</reference>
<accession>A0A165FAP7</accession>
<gene>
    <name evidence="1" type="ORF">L228DRAFT_179077</name>
</gene>
<dbReference type="Proteomes" id="UP000076632">
    <property type="component" value="Unassembled WGS sequence"/>
</dbReference>
<protein>
    <submittedName>
        <fullName evidence="1">Uncharacterized protein</fullName>
    </submittedName>
</protein>
<name>A0A165FAP7_XYLHT</name>
<dbReference type="GeneID" id="28894683"/>
<evidence type="ECO:0000313" key="2">
    <source>
        <dbReference type="Proteomes" id="UP000076632"/>
    </source>
</evidence>
<sequence length="165" mass="18056">MRDPDRIEKNLRAVEGGLFLGSERNESMTQNSNTATWTITQSKEKRERRFESATQSMNYARRRPNATWTVSEALSDALVGKIDGGHPKGEGTPLTLIANHPCLAPSSNRQGTRGKQQWAPFRGIFGTRMMAFVADTPSGSAVVHADSHADLTLVILGHVVLLPSD</sequence>
<dbReference type="EMBL" id="KV407462">
    <property type="protein sequence ID" value="KZF20769.1"/>
    <property type="molecule type" value="Genomic_DNA"/>
</dbReference>
<evidence type="ECO:0000313" key="1">
    <source>
        <dbReference type="EMBL" id="KZF20769.1"/>
    </source>
</evidence>